<organism evidence="1 2">
    <name type="scientific">Brassica napus</name>
    <name type="common">Rape</name>
    <dbReference type="NCBI Taxonomy" id="3708"/>
    <lineage>
        <taxon>Eukaryota</taxon>
        <taxon>Viridiplantae</taxon>
        <taxon>Streptophyta</taxon>
        <taxon>Embryophyta</taxon>
        <taxon>Tracheophyta</taxon>
        <taxon>Spermatophyta</taxon>
        <taxon>Magnoliopsida</taxon>
        <taxon>eudicotyledons</taxon>
        <taxon>Gunneridae</taxon>
        <taxon>Pentapetalae</taxon>
        <taxon>rosids</taxon>
        <taxon>malvids</taxon>
        <taxon>Brassicales</taxon>
        <taxon>Brassicaceae</taxon>
        <taxon>Brassiceae</taxon>
        <taxon>Brassica</taxon>
    </lineage>
</organism>
<protein>
    <submittedName>
        <fullName evidence="1">Uncharacterized protein</fullName>
    </submittedName>
</protein>
<dbReference type="EMBL" id="JAGKQM010000017">
    <property type="protein sequence ID" value="KAH0870158.1"/>
    <property type="molecule type" value="Genomic_DNA"/>
</dbReference>
<feature type="non-terminal residue" evidence="1">
    <location>
        <position position="1"/>
    </location>
</feature>
<gene>
    <name evidence="1" type="ORF">HID58_077180</name>
</gene>
<comment type="caution">
    <text evidence="1">The sequence shown here is derived from an EMBL/GenBank/DDBJ whole genome shotgun (WGS) entry which is preliminary data.</text>
</comment>
<sequence length="41" mass="4545">CVFIISESYSFVPTSYIISLNVLLDSLSFICSHFVSPCSLL</sequence>
<name>A0ABQ7YPY0_BRANA</name>
<reference evidence="1 2" key="1">
    <citation type="submission" date="2021-05" db="EMBL/GenBank/DDBJ databases">
        <title>Genome Assembly of Synthetic Allotetraploid Brassica napus Reveals Homoeologous Exchanges between Subgenomes.</title>
        <authorList>
            <person name="Davis J.T."/>
        </authorList>
    </citation>
    <scope>NUCLEOTIDE SEQUENCE [LARGE SCALE GENOMIC DNA]</scope>
    <source>
        <strain evidence="2">cv. Da-Ae</strain>
        <tissue evidence="1">Seedling</tissue>
    </source>
</reference>
<evidence type="ECO:0000313" key="1">
    <source>
        <dbReference type="EMBL" id="KAH0870158.1"/>
    </source>
</evidence>
<dbReference type="Proteomes" id="UP000824890">
    <property type="component" value="Unassembled WGS sequence"/>
</dbReference>
<accession>A0ABQ7YPY0</accession>
<proteinExistence type="predicted"/>
<evidence type="ECO:0000313" key="2">
    <source>
        <dbReference type="Proteomes" id="UP000824890"/>
    </source>
</evidence>
<keyword evidence="2" id="KW-1185">Reference proteome</keyword>